<reference evidence="1" key="1">
    <citation type="submission" date="2022-12" db="EMBL/GenBank/DDBJ databases">
        <title>Genome Sequence of Lasiodiplodia mahajangana.</title>
        <authorList>
            <person name="Buettner E."/>
        </authorList>
    </citation>
    <scope>NUCLEOTIDE SEQUENCE</scope>
    <source>
        <strain evidence="1">VT137</strain>
    </source>
</reference>
<evidence type="ECO:0000313" key="2">
    <source>
        <dbReference type="Proteomes" id="UP001153332"/>
    </source>
</evidence>
<name>A0ACC2JFB4_9PEZI</name>
<proteinExistence type="predicted"/>
<protein>
    <submittedName>
        <fullName evidence="1">Uncharacterized protein</fullName>
    </submittedName>
</protein>
<gene>
    <name evidence="1" type="ORF">O1611_g7721</name>
</gene>
<sequence length="293" mass="31147">MVPKTALETAPETAFKTVLVTGCSAGGIGGAIALALAKRGHRVIATARNTSKIADELQGHRNVTIQELDVSSTASVEAAQAATQHRRVDVIVNNAGGDYPMPILDIDINLAQQLHDTNVWGPIRMVKAFSDHLIASRGRVVNINSSAASLNAPWMGSYLSSKAALKSLSDVLRLELAPFGVTVVTIMAGVVSTSSYDDKHASAVPNNSRYSNIKENISVWATEETRPKGDSPEEFAELVMDDIIGDVEEAVVWRGSHANEMRELSQAPIIEIDDSMSKGKGLETLGGDADMGA</sequence>
<evidence type="ECO:0000313" key="1">
    <source>
        <dbReference type="EMBL" id="KAJ8125918.1"/>
    </source>
</evidence>
<comment type="caution">
    <text evidence="1">The sequence shown here is derived from an EMBL/GenBank/DDBJ whole genome shotgun (WGS) entry which is preliminary data.</text>
</comment>
<dbReference type="Proteomes" id="UP001153332">
    <property type="component" value="Unassembled WGS sequence"/>
</dbReference>
<dbReference type="EMBL" id="JAPUUL010002118">
    <property type="protein sequence ID" value="KAJ8125918.1"/>
    <property type="molecule type" value="Genomic_DNA"/>
</dbReference>
<organism evidence="1 2">
    <name type="scientific">Lasiodiplodia mahajangana</name>
    <dbReference type="NCBI Taxonomy" id="1108764"/>
    <lineage>
        <taxon>Eukaryota</taxon>
        <taxon>Fungi</taxon>
        <taxon>Dikarya</taxon>
        <taxon>Ascomycota</taxon>
        <taxon>Pezizomycotina</taxon>
        <taxon>Dothideomycetes</taxon>
        <taxon>Dothideomycetes incertae sedis</taxon>
        <taxon>Botryosphaeriales</taxon>
        <taxon>Botryosphaeriaceae</taxon>
        <taxon>Lasiodiplodia</taxon>
    </lineage>
</organism>
<accession>A0ACC2JFB4</accession>
<keyword evidence="2" id="KW-1185">Reference proteome</keyword>